<dbReference type="Gene3D" id="1.10.287.470">
    <property type="entry name" value="Helix hairpin bin"/>
    <property type="match status" value="1"/>
</dbReference>
<dbReference type="InterPro" id="IPR050739">
    <property type="entry name" value="MFP"/>
</dbReference>
<feature type="coiled-coil region" evidence="1">
    <location>
        <begin position="181"/>
        <end position="215"/>
    </location>
</feature>
<dbReference type="eggNOG" id="COG1566">
    <property type="taxonomic scope" value="Bacteria"/>
</dbReference>
<dbReference type="PANTHER" id="PTHR30386">
    <property type="entry name" value="MEMBRANE FUSION SUBUNIT OF EMRAB-TOLC MULTIDRUG EFFLUX PUMP"/>
    <property type="match status" value="1"/>
</dbReference>
<dbReference type="KEGG" id="bpt:Bpet3584"/>
<evidence type="ECO:0000259" key="3">
    <source>
        <dbReference type="Pfam" id="PF25917"/>
    </source>
</evidence>
<dbReference type="GO" id="GO:0055085">
    <property type="term" value="P:transmembrane transport"/>
    <property type="evidence" value="ECO:0007669"/>
    <property type="project" value="InterPro"/>
</dbReference>
<dbReference type="Pfam" id="PF25954">
    <property type="entry name" value="Beta-barrel_RND_2"/>
    <property type="match status" value="1"/>
</dbReference>
<dbReference type="PANTHER" id="PTHR30386:SF24">
    <property type="entry name" value="MULTIDRUG RESISTANCE EFFLUX PUMP"/>
    <property type="match status" value="1"/>
</dbReference>
<reference evidence="5 6" key="1">
    <citation type="journal article" date="2008" name="BMC Genomics">
        <title>The missing link: Bordetella petrii is endowed with both the metabolic versatility of environmental bacteria and virulence traits of pathogenic Bordetellae.</title>
        <authorList>
            <person name="Gross R."/>
            <person name="Guzman C.A."/>
            <person name="Sebaihia M."/>
            <person name="Martins Dos Santos V.A."/>
            <person name="Pieper D.H."/>
            <person name="Koebnik R."/>
            <person name="Lechner M."/>
            <person name="Bartels D."/>
            <person name="Buhrmester J."/>
            <person name="Choudhuri J.V."/>
            <person name="Ebensen T."/>
            <person name="Gaigalat L."/>
            <person name="Herrmann S."/>
            <person name="Khachane A.N."/>
            <person name="Larisch C."/>
            <person name="Link S."/>
            <person name="Linke B."/>
            <person name="Meyer F."/>
            <person name="Mormann S."/>
            <person name="Nakunst D."/>
            <person name="Rueckert C."/>
            <person name="Schneiker-Bekel S."/>
            <person name="Schulze K."/>
            <person name="Vorhoelter F.J."/>
            <person name="Yevsa T."/>
            <person name="Engle J.T."/>
            <person name="Goldman W.E."/>
            <person name="Puehler A."/>
            <person name="Goebel U.B."/>
            <person name="Goesmann A."/>
            <person name="Bloecker H."/>
            <person name="Kaiser O."/>
            <person name="Martinez-Arias R."/>
        </authorList>
    </citation>
    <scope>NUCLEOTIDE SEQUENCE [LARGE SCALE GENOMIC DNA]</scope>
    <source>
        <strain evidence="6">ATCC BAA-461 / DSM 12804 / CCUG 43448 / CIP 107267 / Se-1111R</strain>
    </source>
</reference>
<dbReference type="InterPro" id="IPR058792">
    <property type="entry name" value="Beta-barrel_RND_2"/>
</dbReference>
<dbReference type="STRING" id="94624.Bpet3584"/>
<feature type="domain" description="Multidrug resistance protein MdtA-like barrel-sandwich hybrid" evidence="3">
    <location>
        <begin position="47"/>
        <end position="240"/>
    </location>
</feature>
<keyword evidence="2" id="KW-0732">Signal</keyword>
<evidence type="ECO:0000256" key="2">
    <source>
        <dbReference type="SAM" id="SignalP"/>
    </source>
</evidence>
<accession>A9HZB4</accession>
<feature type="domain" description="CusB-like beta-barrel" evidence="4">
    <location>
        <begin position="249"/>
        <end position="290"/>
    </location>
</feature>
<protein>
    <submittedName>
        <fullName evidence="5">Probable secretion protein</fullName>
    </submittedName>
</protein>
<gene>
    <name evidence="5" type="ordered locus">Bpet3584</name>
</gene>
<keyword evidence="6" id="KW-1185">Reference proteome</keyword>
<dbReference type="Gene3D" id="2.40.50.100">
    <property type="match status" value="1"/>
</dbReference>
<organism evidence="5 6">
    <name type="scientific">Bordetella petrii (strain ATCC BAA-461 / DSM 12804 / CCUG 43448 / CIP 107267 / Se-1111R)</name>
    <dbReference type="NCBI Taxonomy" id="340100"/>
    <lineage>
        <taxon>Bacteria</taxon>
        <taxon>Pseudomonadati</taxon>
        <taxon>Pseudomonadota</taxon>
        <taxon>Betaproteobacteria</taxon>
        <taxon>Burkholderiales</taxon>
        <taxon>Alcaligenaceae</taxon>
        <taxon>Bordetella</taxon>
    </lineage>
</organism>
<feature type="chain" id="PRO_5002735726" evidence="2">
    <location>
        <begin position="33"/>
        <end position="345"/>
    </location>
</feature>
<dbReference type="PRINTS" id="PR01490">
    <property type="entry name" value="RTXTOXIND"/>
</dbReference>
<name>A9HZB4_BORPD</name>
<evidence type="ECO:0000313" key="6">
    <source>
        <dbReference type="Proteomes" id="UP000001225"/>
    </source>
</evidence>
<dbReference type="InterPro" id="IPR058625">
    <property type="entry name" value="MdtA-like_BSH"/>
</dbReference>
<feature type="signal peptide" evidence="2">
    <location>
        <begin position="1"/>
        <end position="32"/>
    </location>
</feature>
<keyword evidence="1" id="KW-0175">Coiled coil</keyword>
<sequence length="345" mass="37060">MALSKKTKLAGSATVMVAAVALALIFNRPESAAATQSTDDAYIRAEITSVAPEITGLVEAVLVEENQPVRAGQLLVQIDDREYVLAERNAAAALAHARAAADGIHAQIEVQQSVIRQAQSTIEADQATRELARLDYSRYKSLAADGSGTVQARQQAKARLQVEKAQQTKDQAILQAQKGRQAALQADLLRAQAEIRQAEAALAQARLDLSRTRITAPIAGTIGHKRVRVGNYARTGDPLLTLVPLTDIYIEANFRETQLARMRQGQPVRVTVDALPGRTFTGTVQSLGPASGVSYSVIAPHNATGNFTKIVQRLPVRIALDPQQDGADQLRVGMSVQPEVDVNAR</sequence>
<evidence type="ECO:0000313" key="5">
    <source>
        <dbReference type="EMBL" id="CAP43927.1"/>
    </source>
</evidence>
<dbReference type="SUPFAM" id="SSF111369">
    <property type="entry name" value="HlyD-like secretion proteins"/>
    <property type="match status" value="2"/>
</dbReference>
<dbReference type="Proteomes" id="UP000001225">
    <property type="component" value="Chromosome"/>
</dbReference>
<evidence type="ECO:0000259" key="4">
    <source>
        <dbReference type="Pfam" id="PF25954"/>
    </source>
</evidence>
<dbReference type="AlphaFoldDB" id="A9HZB4"/>
<evidence type="ECO:0000256" key="1">
    <source>
        <dbReference type="SAM" id="Coils"/>
    </source>
</evidence>
<dbReference type="Gene3D" id="2.40.30.170">
    <property type="match status" value="1"/>
</dbReference>
<dbReference type="Pfam" id="PF25917">
    <property type="entry name" value="BSH_RND"/>
    <property type="match status" value="1"/>
</dbReference>
<proteinExistence type="predicted"/>
<dbReference type="EMBL" id="AM902716">
    <property type="protein sequence ID" value="CAP43927.1"/>
    <property type="molecule type" value="Genomic_DNA"/>
</dbReference>